<feature type="compositionally biased region" description="Pro residues" evidence="1">
    <location>
        <begin position="14"/>
        <end position="25"/>
    </location>
</feature>
<feature type="compositionally biased region" description="Low complexity" evidence="1">
    <location>
        <begin position="39"/>
        <end position="108"/>
    </location>
</feature>
<feature type="transmembrane region" description="Helical" evidence="2">
    <location>
        <begin position="122"/>
        <end position="145"/>
    </location>
</feature>
<feature type="region of interest" description="Disordered" evidence="1">
    <location>
        <begin position="282"/>
        <end position="301"/>
    </location>
</feature>
<sequence>MAATALSGIAGPGPIVPTFPPPPPVSSSSTPAGETSPASTDPQSFPTSTPTTSASTPTDSQPPSSGTLPTDTTVNPSATPTPTTSSGAATMTSQQSSAVSLPSSSSSPTAIIAASHHSNAGAIAGGVIGGLAFAILVVGVLLLLLRRRNTQKSQNEVLPWTSGGLGRRRGEVRISSSSGLPGAGDISSGDGFTKRMSGAGYGVGVAGGDLPARHSTTSNAVLGRHATAPSASSHTHGYSQSNDEFGGAYSDDEEKNSTLQNHDSYSQYNKSFDLADTAIPQLPIEPPSAYPAAAQRSRAVGAQEHTLARLVGTPVSRSPSGSSV</sequence>
<name>A0A0C3SDK5_PHLG1</name>
<organism evidence="3 4">
    <name type="scientific">Phlebiopsis gigantea (strain 11061_1 CR5-6)</name>
    <name type="common">White-rot fungus</name>
    <name type="synonym">Peniophora gigantea</name>
    <dbReference type="NCBI Taxonomy" id="745531"/>
    <lineage>
        <taxon>Eukaryota</taxon>
        <taxon>Fungi</taxon>
        <taxon>Dikarya</taxon>
        <taxon>Basidiomycota</taxon>
        <taxon>Agaricomycotina</taxon>
        <taxon>Agaricomycetes</taxon>
        <taxon>Polyporales</taxon>
        <taxon>Phanerochaetaceae</taxon>
        <taxon>Phlebiopsis</taxon>
    </lineage>
</organism>
<feature type="region of interest" description="Disordered" evidence="1">
    <location>
        <begin position="1"/>
        <end position="108"/>
    </location>
</feature>
<keyword evidence="2" id="KW-0472">Membrane</keyword>
<evidence type="ECO:0008006" key="5">
    <source>
        <dbReference type="Google" id="ProtNLM"/>
    </source>
</evidence>
<feature type="region of interest" description="Disordered" evidence="1">
    <location>
        <begin position="157"/>
        <end position="191"/>
    </location>
</feature>
<reference evidence="3 4" key="1">
    <citation type="journal article" date="2014" name="PLoS Genet.">
        <title>Analysis of the Phlebiopsis gigantea genome, transcriptome and secretome provides insight into its pioneer colonization strategies of wood.</title>
        <authorList>
            <person name="Hori C."/>
            <person name="Ishida T."/>
            <person name="Igarashi K."/>
            <person name="Samejima M."/>
            <person name="Suzuki H."/>
            <person name="Master E."/>
            <person name="Ferreira P."/>
            <person name="Ruiz-Duenas F.J."/>
            <person name="Held B."/>
            <person name="Canessa P."/>
            <person name="Larrondo L.F."/>
            <person name="Schmoll M."/>
            <person name="Druzhinina I.S."/>
            <person name="Kubicek C.P."/>
            <person name="Gaskell J.A."/>
            <person name="Kersten P."/>
            <person name="St John F."/>
            <person name="Glasner J."/>
            <person name="Sabat G."/>
            <person name="Splinter BonDurant S."/>
            <person name="Syed K."/>
            <person name="Yadav J."/>
            <person name="Mgbeahuruike A.C."/>
            <person name="Kovalchuk A."/>
            <person name="Asiegbu F.O."/>
            <person name="Lackner G."/>
            <person name="Hoffmeister D."/>
            <person name="Rencoret J."/>
            <person name="Gutierrez A."/>
            <person name="Sun H."/>
            <person name="Lindquist E."/>
            <person name="Barry K."/>
            <person name="Riley R."/>
            <person name="Grigoriev I.V."/>
            <person name="Henrissat B."/>
            <person name="Kues U."/>
            <person name="Berka R.M."/>
            <person name="Martinez A.T."/>
            <person name="Covert S.F."/>
            <person name="Blanchette R.A."/>
            <person name="Cullen D."/>
        </authorList>
    </citation>
    <scope>NUCLEOTIDE SEQUENCE [LARGE SCALE GENOMIC DNA]</scope>
    <source>
        <strain evidence="3 4">11061_1 CR5-6</strain>
    </source>
</reference>
<evidence type="ECO:0000256" key="1">
    <source>
        <dbReference type="SAM" id="MobiDB-lite"/>
    </source>
</evidence>
<accession>A0A0C3SDK5</accession>
<evidence type="ECO:0000256" key="2">
    <source>
        <dbReference type="SAM" id="Phobius"/>
    </source>
</evidence>
<evidence type="ECO:0000313" key="4">
    <source>
        <dbReference type="Proteomes" id="UP000053257"/>
    </source>
</evidence>
<protein>
    <recommendedName>
        <fullName evidence="5">Mid2 domain-containing protein</fullName>
    </recommendedName>
</protein>
<dbReference type="Proteomes" id="UP000053257">
    <property type="component" value="Unassembled WGS sequence"/>
</dbReference>
<gene>
    <name evidence="3" type="ORF">PHLGIDRAFT_124564</name>
</gene>
<feature type="compositionally biased region" description="Polar residues" evidence="1">
    <location>
        <begin position="229"/>
        <end position="243"/>
    </location>
</feature>
<dbReference type="HOGENOM" id="CLU_859308_0_0_1"/>
<feature type="region of interest" description="Disordered" evidence="1">
    <location>
        <begin position="226"/>
        <end position="259"/>
    </location>
</feature>
<keyword evidence="4" id="KW-1185">Reference proteome</keyword>
<dbReference type="AlphaFoldDB" id="A0A0C3SDK5"/>
<feature type="non-terminal residue" evidence="3">
    <location>
        <position position="324"/>
    </location>
</feature>
<evidence type="ECO:0000313" key="3">
    <source>
        <dbReference type="EMBL" id="KIP11912.1"/>
    </source>
</evidence>
<proteinExistence type="predicted"/>
<keyword evidence="2" id="KW-1133">Transmembrane helix</keyword>
<keyword evidence="2" id="KW-0812">Transmembrane</keyword>
<dbReference type="OrthoDB" id="3266934at2759"/>
<dbReference type="EMBL" id="KN840443">
    <property type="protein sequence ID" value="KIP11912.1"/>
    <property type="molecule type" value="Genomic_DNA"/>
</dbReference>